<dbReference type="PANTHER" id="PTHR43648:SF1">
    <property type="entry name" value="ELECTRON TRANSFER FLAVOPROTEIN BETA SUBUNIT LYSINE METHYLTRANSFERASE"/>
    <property type="match status" value="1"/>
</dbReference>
<sequence length="290" mass="30561">MPTFTALTTLEGRDPAYALGEAMERLTPEPTGVGVFEVEDGSGLWEVGGYFEEAPDTAALAVLAKAMGAKEFTVSELPETDWVAHVRRELAPVEAGRFFVYGSHDADKVPEDCEPLLIEAAMAFGTGHHGTTLGCLKALDRLANEGFHGRNVADIGCGTAVLAMAAARIWPETVLASDIDEVAVEVAQANVDANGLTGRVTCVEAAGFDHPALAEAAPFDLVFANILKGPLVALAPDMAAALQPGGYAILSGLLNEQAEEVIEVYARSGINLTHRESIGDWTTLTLQTKV</sequence>
<keyword evidence="7" id="KW-0687">Ribonucleoprotein</keyword>
<feature type="binding site" evidence="6">
    <location>
        <position position="132"/>
    </location>
    <ligand>
        <name>S-adenosyl-L-methionine</name>
        <dbReference type="ChEBI" id="CHEBI:59789"/>
    </ligand>
</feature>
<dbReference type="Proteomes" id="UP001210770">
    <property type="component" value="Chromosome"/>
</dbReference>
<comment type="subcellular location">
    <subcellularLocation>
        <location evidence="6">Cytoplasm</location>
    </subcellularLocation>
</comment>
<dbReference type="InterPro" id="IPR050078">
    <property type="entry name" value="Ribosomal_L11_MeTrfase_PrmA"/>
</dbReference>
<comment type="function">
    <text evidence="6">Methylates ribosomal protein L11.</text>
</comment>
<dbReference type="PANTHER" id="PTHR43648">
    <property type="entry name" value="ELECTRON TRANSFER FLAVOPROTEIN BETA SUBUNIT LYSINE METHYLTRANSFERASE"/>
    <property type="match status" value="1"/>
</dbReference>
<keyword evidence="2 6" id="KW-0963">Cytoplasm</keyword>
<dbReference type="InterPro" id="IPR004498">
    <property type="entry name" value="Ribosomal_PrmA_MeTrfase"/>
</dbReference>
<dbReference type="InterPro" id="IPR029063">
    <property type="entry name" value="SAM-dependent_MTases_sf"/>
</dbReference>
<dbReference type="CDD" id="cd02440">
    <property type="entry name" value="AdoMet_MTases"/>
    <property type="match status" value="1"/>
</dbReference>
<dbReference type="NCBIfam" id="NF001784">
    <property type="entry name" value="PRK00517.2-1"/>
    <property type="match status" value="1"/>
</dbReference>
<evidence type="ECO:0000256" key="3">
    <source>
        <dbReference type="ARBA" id="ARBA00022603"/>
    </source>
</evidence>
<dbReference type="GO" id="GO:0032259">
    <property type="term" value="P:methylation"/>
    <property type="evidence" value="ECO:0007669"/>
    <property type="project" value="UniProtKB-KW"/>
</dbReference>
<organism evidence="7 8">
    <name type="scientific">Sulfitobacter faviae</name>
    <dbReference type="NCBI Taxonomy" id="1775881"/>
    <lineage>
        <taxon>Bacteria</taxon>
        <taxon>Pseudomonadati</taxon>
        <taxon>Pseudomonadota</taxon>
        <taxon>Alphaproteobacteria</taxon>
        <taxon>Rhodobacterales</taxon>
        <taxon>Roseobacteraceae</taxon>
        <taxon>Sulfitobacter</taxon>
    </lineage>
</organism>
<keyword evidence="5 6" id="KW-0949">S-adenosyl-L-methionine</keyword>
<keyword evidence="3 6" id="KW-0489">Methyltransferase</keyword>
<comment type="catalytic activity">
    <reaction evidence="6">
        <text>L-lysyl-[protein] + 3 S-adenosyl-L-methionine = N(6),N(6),N(6)-trimethyl-L-lysyl-[protein] + 3 S-adenosyl-L-homocysteine + 3 H(+)</text>
        <dbReference type="Rhea" id="RHEA:54192"/>
        <dbReference type="Rhea" id="RHEA-COMP:9752"/>
        <dbReference type="Rhea" id="RHEA-COMP:13826"/>
        <dbReference type="ChEBI" id="CHEBI:15378"/>
        <dbReference type="ChEBI" id="CHEBI:29969"/>
        <dbReference type="ChEBI" id="CHEBI:57856"/>
        <dbReference type="ChEBI" id="CHEBI:59789"/>
        <dbReference type="ChEBI" id="CHEBI:61961"/>
    </reaction>
</comment>
<reference evidence="7" key="1">
    <citation type="submission" date="2023-01" db="EMBL/GenBank/DDBJ databases">
        <title>Comparative genomic analysis of cold water coral derived Sulfitobacter faviae: insights into their metabolism and habitat adaptation.</title>
        <authorList>
            <person name="Guo Y."/>
            <person name="Lin S."/>
            <person name="Huang Z."/>
            <person name="Tang K."/>
            <person name="Wang X."/>
        </authorList>
    </citation>
    <scope>NUCLEOTIDE SEQUENCE</scope>
    <source>
        <strain evidence="7">SCSIO W_1865</strain>
    </source>
</reference>
<comment type="similarity">
    <text evidence="1 6">Belongs to the methyltransferase superfamily. PrmA family.</text>
</comment>
<keyword evidence="4 6" id="KW-0808">Transferase</keyword>
<evidence type="ECO:0000313" key="7">
    <source>
        <dbReference type="EMBL" id="WCE69701.1"/>
    </source>
</evidence>
<evidence type="ECO:0000256" key="5">
    <source>
        <dbReference type="ARBA" id="ARBA00022691"/>
    </source>
</evidence>
<dbReference type="GO" id="GO:0008276">
    <property type="term" value="F:protein methyltransferase activity"/>
    <property type="evidence" value="ECO:0007669"/>
    <property type="project" value="UniProtKB-UniRule"/>
</dbReference>
<evidence type="ECO:0000256" key="6">
    <source>
        <dbReference type="HAMAP-Rule" id="MF_00735"/>
    </source>
</evidence>
<dbReference type="GO" id="GO:0005737">
    <property type="term" value="C:cytoplasm"/>
    <property type="evidence" value="ECO:0007669"/>
    <property type="project" value="UniProtKB-SubCell"/>
</dbReference>
<dbReference type="Gene3D" id="3.40.50.150">
    <property type="entry name" value="Vaccinia Virus protein VP39"/>
    <property type="match status" value="1"/>
</dbReference>
<dbReference type="EMBL" id="CP116423">
    <property type="protein sequence ID" value="WCE69701.1"/>
    <property type="molecule type" value="Genomic_DNA"/>
</dbReference>
<dbReference type="EC" id="2.1.1.-" evidence="6"/>
<dbReference type="GO" id="GO:0005840">
    <property type="term" value="C:ribosome"/>
    <property type="evidence" value="ECO:0007669"/>
    <property type="project" value="UniProtKB-KW"/>
</dbReference>
<feature type="binding site" evidence="6">
    <location>
        <position position="178"/>
    </location>
    <ligand>
        <name>S-adenosyl-L-methionine</name>
        <dbReference type="ChEBI" id="CHEBI:59789"/>
    </ligand>
</feature>
<keyword evidence="7" id="KW-0689">Ribosomal protein</keyword>
<evidence type="ECO:0000256" key="1">
    <source>
        <dbReference type="ARBA" id="ARBA00009741"/>
    </source>
</evidence>
<evidence type="ECO:0000256" key="4">
    <source>
        <dbReference type="ARBA" id="ARBA00022679"/>
    </source>
</evidence>
<dbReference type="HAMAP" id="MF_00735">
    <property type="entry name" value="Methyltr_PrmA"/>
    <property type="match status" value="1"/>
</dbReference>
<dbReference type="AlphaFoldDB" id="A0AAX3LMT9"/>
<dbReference type="Pfam" id="PF06325">
    <property type="entry name" value="PrmA"/>
    <property type="match status" value="1"/>
</dbReference>
<evidence type="ECO:0000313" key="8">
    <source>
        <dbReference type="Proteomes" id="UP001210770"/>
    </source>
</evidence>
<dbReference type="SUPFAM" id="SSF53335">
    <property type="entry name" value="S-adenosyl-L-methionine-dependent methyltransferases"/>
    <property type="match status" value="1"/>
</dbReference>
<feature type="binding site" evidence="6">
    <location>
        <position position="225"/>
    </location>
    <ligand>
        <name>S-adenosyl-L-methionine</name>
        <dbReference type="ChEBI" id="CHEBI:59789"/>
    </ligand>
</feature>
<dbReference type="RefSeq" id="WP_271688066.1">
    <property type="nucleotide sequence ID" value="NZ_CP116419.1"/>
</dbReference>
<evidence type="ECO:0000256" key="2">
    <source>
        <dbReference type="ARBA" id="ARBA00022490"/>
    </source>
</evidence>
<protein>
    <recommendedName>
        <fullName evidence="6">Ribosomal protein L11 methyltransferase</fullName>
        <shortName evidence="6">L11 Mtase</shortName>
        <ecNumber evidence="6">2.1.1.-</ecNumber>
    </recommendedName>
</protein>
<proteinExistence type="inferred from homology"/>
<feature type="binding site" evidence="6">
    <location>
        <position position="156"/>
    </location>
    <ligand>
        <name>S-adenosyl-L-methionine</name>
        <dbReference type="ChEBI" id="CHEBI:59789"/>
    </ligand>
</feature>
<accession>A0AAX3LMT9</accession>
<gene>
    <name evidence="6" type="primary">prmA</name>
    <name evidence="7" type="ORF">PL336_12955</name>
</gene>
<name>A0AAX3LMT9_9RHOB</name>